<dbReference type="RefSeq" id="WP_150425415.1">
    <property type="nucleotide sequence ID" value="NZ_VYQA01000005.1"/>
</dbReference>
<evidence type="ECO:0008006" key="5">
    <source>
        <dbReference type="Google" id="ProtNLM"/>
    </source>
</evidence>
<organism evidence="2 3">
    <name type="scientific">Sphingobium limneticum</name>
    <dbReference type="NCBI Taxonomy" id="1007511"/>
    <lineage>
        <taxon>Bacteria</taxon>
        <taxon>Pseudomonadati</taxon>
        <taxon>Pseudomonadota</taxon>
        <taxon>Alphaproteobacteria</taxon>
        <taxon>Sphingomonadales</taxon>
        <taxon>Sphingomonadaceae</taxon>
        <taxon>Sphingobium</taxon>
    </lineage>
</organism>
<accession>A0A5J5I5P1</accession>
<evidence type="ECO:0000313" key="1">
    <source>
        <dbReference type="EMBL" id="KAA9018229.1"/>
    </source>
</evidence>
<evidence type="ECO:0000313" key="4">
    <source>
        <dbReference type="Proteomes" id="UP000326364"/>
    </source>
</evidence>
<dbReference type="EMBL" id="VYQB01000005">
    <property type="protein sequence ID" value="KAA9018229.1"/>
    <property type="molecule type" value="Genomic_DNA"/>
</dbReference>
<dbReference type="AlphaFoldDB" id="A0A5J5I5P1"/>
<evidence type="ECO:0000313" key="3">
    <source>
        <dbReference type="Proteomes" id="UP000325933"/>
    </source>
</evidence>
<reference evidence="3 4" key="1">
    <citation type="submission" date="2019-09" db="EMBL/GenBank/DDBJ databases">
        <authorList>
            <person name="Feng G."/>
        </authorList>
    </citation>
    <scope>NUCLEOTIDE SEQUENCE [LARGE SCALE GENOMIC DNA]</scope>
    <source>
        <strain evidence="2 3">KACC 19283</strain>
        <strain evidence="1 4">KACC 19284</strain>
    </source>
</reference>
<comment type="caution">
    <text evidence="2">The sequence shown here is derived from an EMBL/GenBank/DDBJ whole genome shotgun (WGS) entry which is preliminary data.</text>
</comment>
<dbReference type="SUPFAM" id="SSF159245">
    <property type="entry name" value="AttH-like"/>
    <property type="match status" value="1"/>
</dbReference>
<dbReference type="Proteomes" id="UP000325933">
    <property type="component" value="Unassembled WGS sequence"/>
</dbReference>
<protein>
    <recommendedName>
        <fullName evidence="5">Carotenoid 1,2-hydratase</fullName>
    </recommendedName>
</protein>
<proteinExistence type="predicted"/>
<dbReference type="EMBL" id="VYQA01000005">
    <property type="protein sequence ID" value="KAA9030865.1"/>
    <property type="molecule type" value="Genomic_DNA"/>
</dbReference>
<dbReference type="Proteomes" id="UP000326364">
    <property type="component" value="Unassembled WGS sequence"/>
</dbReference>
<name>A0A5J5I5P1_9SPHN</name>
<gene>
    <name evidence="2" type="ORF">F4U95_08885</name>
    <name evidence="1" type="ORF">F4U96_08935</name>
</gene>
<sequence>MLTAADDFPIHQTPEPICYSGSDRNFYDRYWFNGFEPDGSLFFLIGMGVYPHLNVTDCGISIQVEGKQYNLRGSRILTDRMDMSIGPMRLEIPKPLWTLRFVVEEQDGIAADLTITGRAFPIEEPRFTRRVGKRGFLDYTRLTQNGHWSGWVSIDGRRIDLSPHAMGTRDRSWGIRPIGLSDPQPNVSEAPQGYFWQWTPLNFASKSLFFHIAAEPDGHVWNRRSVLCPDGAGPEAFLETEEGTLDTVLQPGTLWPESGTLTVDYGTGPYTVEFTPFHRMQMKGIGYFHPEWFHGRYHGVPLKVEREDFTVDDLDPMAMQNFHVQRLSQLTLTNPDGSQEKSVGVFEQAILGAYAPLGVTSGMDISRWDKE</sequence>
<keyword evidence="4" id="KW-1185">Reference proteome</keyword>
<evidence type="ECO:0000313" key="2">
    <source>
        <dbReference type="EMBL" id="KAA9030865.1"/>
    </source>
</evidence>